<protein>
    <recommendedName>
        <fullName evidence="4">YEATS domain-containing protein</fullName>
    </recommendedName>
</protein>
<dbReference type="InterPro" id="IPR038704">
    <property type="entry name" value="YEAST_sf"/>
</dbReference>
<feature type="region of interest" description="Disordered" evidence="3">
    <location>
        <begin position="298"/>
        <end position="356"/>
    </location>
</feature>
<evidence type="ECO:0000256" key="3">
    <source>
        <dbReference type="SAM" id="MobiDB-lite"/>
    </source>
</evidence>
<dbReference type="GO" id="GO:0006355">
    <property type="term" value="P:regulation of DNA-templated transcription"/>
    <property type="evidence" value="ECO:0007669"/>
    <property type="project" value="InterPro"/>
</dbReference>
<dbReference type="GO" id="GO:0000785">
    <property type="term" value="C:chromatin"/>
    <property type="evidence" value="ECO:0007669"/>
    <property type="project" value="UniProtKB-ARBA"/>
</dbReference>
<dbReference type="AlphaFoldDB" id="A0A162V6S3"/>
<evidence type="ECO:0000313" key="5">
    <source>
        <dbReference type="EMBL" id="OAD80413.1"/>
    </source>
</evidence>
<dbReference type="OrthoDB" id="1741717at2759"/>
<keyword evidence="1 2" id="KW-0539">Nucleus</keyword>
<feature type="region of interest" description="Disordered" evidence="3">
    <location>
        <begin position="206"/>
        <end position="231"/>
    </location>
</feature>
<organism evidence="5 6">
    <name type="scientific">Phycomyces blakesleeanus (strain ATCC 8743b / DSM 1359 / FGSC 10004 / NBRC 33097 / NRRL 1555)</name>
    <dbReference type="NCBI Taxonomy" id="763407"/>
    <lineage>
        <taxon>Eukaryota</taxon>
        <taxon>Fungi</taxon>
        <taxon>Fungi incertae sedis</taxon>
        <taxon>Mucoromycota</taxon>
        <taxon>Mucoromycotina</taxon>
        <taxon>Mucoromycetes</taxon>
        <taxon>Mucorales</taxon>
        <taxon>Phycomycetaceae</taxon>
        <taxon>Phycomyces</taxon>
    </lineage>
</organism>
<evidence type="ECO:0000313" key="6">
    <source>
        <dbReference type="Proteomes" id="UP000077315"/>
    </source>
</evidence>
<dbReference type="CDD" id="cd16905">
    <property type="entry name" value="YEATS_Taf14_like"/>
    <property type="match status" value="1"/>
</dbReference>
<dbReference type="VEuPathDB" id="FungiDB:PHYBLDRAFT_184284"/>
<evidence type="ECO:0000256" key="2">
    <source>
        <dbReference type="PROSITE-ProRule" id="PRU00376"/>
    </source>
</evidence>
<dbReference type="InParanoid" id="A0A162V6S3"/>
<sequence>MPKQRTKLGSFSCVRLMDNGCDVLLLNPRQIICKKGVLGWLPPSRSISSSFTPSVLKFRSHPTTEASQDIRITCQNSIIKGASATSVDGHPWRTWKIKLVAMDGNKEKKGKLTALLDNVEYILHPTFENPHRVTTKEPYVLQEKGWGEFDMRIVLNFAHKLADPETILFDLNFTQPSYTVNHRVVFQNPSPELEDLLALDVPADVSSNGSIHSKKRRSSTSSSSGKGLVKKQKTNYSPAFIKHEVHTSASPSTPSFYSNKTVQYPPLSSYSGSPPSPSFDSPALPISPAYDYGQVKTPQAYSEHDSVPYLSGMSDESQRKSGSSGSSVKRGYESEDYDFPEYQHPFRPYESSDGEVDREDAIVDDVYDESDLKNVNPIHSMPLDAETRRAWGIPEGLDMMELARRLTHMTEDQAEEFHEIVKQSMTDDMAIEEKEGELVLELYSLGPTLLNRLWEYSEKISVSYNPLSISPHINTYDQDSEAED</sequence>
<dbReference type="Pfam" id="PF03366">
    <property type="entry name" value="YEATS"/>
    <property type="match status" value="1"/>
</dbReference>
<feature type="domain" description="YEATS" evidence="4">
    <location>
        <begin position="62"/>
        <end position="200"/>
    </location>
</feature>
<dbReference type="GeneID" id="28999814"/>
<gene>
    <name evidence="5" type="ORF">PHYBLDRAFT_184284</name>
</gene>
<accession>A0A162V6S3</accession>
<dbReference type="EMBL" id="KV440971">
    <property type="protein sequence ID" value="OAD80413.1"/>
    <property type="molecule type" value="Genomic_DNA"/>
</dbReference>
<evidence type="ECO:0000256" key="1">
    <source>
        <dbReference type="ARBA" id="ARBA00023242"/>
    </source>
</evidence>
<dbReference type="RefSeq" id="XP_018298453.1">
    <property type="nucleotide sequence ID" value="XM_018438908.1"/>
</dbReference>
<comment type="subcellular location">
    <subcellularLocation>
        <location evidence="2">Nucleus</location>
    </subcellularLocation>
</comment>
<dbReference type="GO" id="GO:0005634">
    <property type="term" value="C:nucleus"/>
    <property type="evidence" value="ECO:0007669"/>
    <property type="project" value="UniProtKB-SubCell"/>
</dbReference>
<reference evidence="6" key="1">
    <citation type="submission" date="2015-06" db="EMBL/GenBank/DDBJ databases">
        <title>Expansion of signal transduction pathways in fungi by whole-genome duplication.</title>
        <authorList>
            <consortium name="DOE Joint Genome Institute"/>
            <person name="Corrochano L.M."/>
            <person name="Kuo A."/>
            <person name="Marcet-Houben M."/>
            <person name="Polaino S."/>
            <person name="Salamov A."/>
            <person name="Villalobos J.M."/>
            <person name="Alvarez M.I."/>
            <person name="Avalos J."/>
            <person name="Benito E.P."/>
            <person name="Benoit I."/>
            <person name="Burger G."/>
            <person name="Camino L.P."/>
            <person name="Canovas D."/>
            <person name="Cerda-Olmedo E."/>
            <person name="Cheng J.-F."/>
            <person name="Dominguez A."/>
            <person name="Elias M."/>
            <person name="Eslava A.P."/>
            <person name="Glaser F."/>
            <person name="Grimwood J."/>
            <person name="Gutierrez G."/>
            <person name="Heitman J."/>
            <person name="Henrissat B."/>
            <person name="Iturriaga E.A."/>
            <person name="Lang B.F."/>
            <person name="Lavin J.L."/>
            <person name="Lee S."/>
            <person name="Li W."/>
            <person name="Lindquist E."/>
            <person name="Lopez-Garcia S."/>
            <person name="Luque E.M."/>
            <person name="Marcos A.T."/>
            <person name="Martin J."/>
            <person name="McCluskey K."/>
            <person name="Medina H.R."/>
            <person name="Miralles-Duran A."/>
            <person name="Miyazaki A."/>
            <person name="Munoz-Torres E."/>
            <person name="Oguiza J.A."/>
            <person name="Ohm R."/>
            <person name="Olmedo M."/>
            <person name="Orejas M."/>
            <person name="Ortiz-Castellanos L."/>
            <person name="Pisabarro A.G."/>
            <person name="Rodriguez-Romero J."/>
            <person name="Ruiz-Herrera J."/>
            <person name="Ruiz-Vazquez R."/>
            <person name="Sanz C."/>
            <person name="Schackwitz W."/>
            <person name="Schmutz J."/>
            <person name="Shahriari M."/>
            <person name="Shelest E."/>
            <person name="Silva-Franco F."/>
            <person name="Soanes D."/>
            <person name="Syed K."/>
            <person name="Tagua V.G."/>
            <person name="Talbot N.J."/>
            <person name="Thon M."/>
            <person name="De vries R.P."/>
            <person name="Wiebenga A."/>
            <person name="Yadav J.S."/>
            <person name="Braun E.L."/>
            <person name="Baker S."/>
            <person name="Garre V."/>
            <person name="Horwitz B."/>
            <person name="Torres-Martinez S."/>
            <person name="Idnurm A."/>
            <person name="Herrera-Estrella A."/>
            <person name="Gabaldon T."/>
            <person name="Grigoriev I.V."/>
        </authorList>
    </citation>
    <scope>NUCLEOTIDE SEQUENCE [LARGE SCALE GENOMIC DNA]</scope>
    <source>
        <strain evidence="6">NRRL 1555(-)</strain>
    </source>
</reference>
<dbReference type="InterPro" id="IPR055129">
    <property type="entry name" value="YEATS_dom"/>
</dbReference>
<name>A0A162V6S3_PHYB8</name>
<dbReference type="STRING" id="763407.A0A162V6S3"/>
<evidence type="ECO:0000259" key="4">
    <source>
        <dbReference type="PROSITE" id="PS51037"/>
    </source>
</evidence>
<dbReference type="InterPro" id="IPR005033">
    <property type="entry name" value="YEATS"/>
</dbReference>
<proteinExistence type="predicted"/>
<dbReference type="PROSITE" id="PS51037">
    <property type="entry name" value="YEATS"/>
    <property type="match status" value="1"/>
</dbReference>
<keyword evidence="6" id="KW-1185">Reference proteome</keyword>
<dbReference type="Gene3D" id="2.60.40.1970">
    <property type="entry name" value="YEATS domain"/>
    <property type="match status" value="1"/>
</dbReference>
<dbReference type="PANTHER" id="PTHR23195">
    <property type="entry name" value="YEATS DOMAIN"/>
    <property type="match status" value="1"/>
</dbReference>
<dbReference type="Proteomes" id="UP000077315">
    <property type="component" value="Unassembled WGS sequence"/>
</dbReference>